<protein>
    <submittedName>
        <fullName evidence="2">Uncharacterized protein</fullName>
    </submittedName>
</protein>
<feature type="transmembrane region" description="Helical" evidence="1">
    <location>
        <begin position="47"/>
        <end position="71"/>
    </location>
</feature>
<name>A0A8J7CGQ5_9RHOB</name>
<evidence type="ECO:0000313" key="3">
    <source>
        <dbReference type="Proteomes" id="UP000609121"/>
    </source>
</evidence>
<dbReference type="Proteomes" id="UP000609121">
    <property type="component" value="Unassembled WGS sequence"/>
</dbReference>
<keyword evidence="3" id="KW-1185">Reference proteome</keyword>
<dbReference type="EMBL" id="JACVXA010000008">
    <property type="protein sequence ID" value="MBE3637365.1"/>
    <property type="molecule type" value="Genomic_DNA"/>
</dbReference>
<keyword evidence="1" id="KW-0472">Membrane</keyword>
<gene>
    <name evidence="2" type="ORF">ICN82_04005</name>
</gene>
<reference evidence="2" key="1">
    <citation type="submission" date="2020-09" db="EMBL/GenBank/DDBJ databases">
        <title>A novel bacterium of genus Mangrovicoccus, isolated from South China Sea.</title>
        <authorList>
            <person name="Huang H."/>
            <person name="Mo K."/>
            <person name="Hu Y."/>
        </authorList>
    </citation>
    <scope>NUCLEOTIDE SEQUENCE</scope>
    <source>
        <strain evidence="2">HB182678</strain>
    </source>
</reference>
<sequence length="85" mass="8573">MKPLNKSKTLKANVLGAVGGAIAAVDPSLVLDAMTIASSATGGTGEIVIPSGQITTSGVVMLIWSVVNALLRLKTGQPVSMRIGK</sequence>
<keyword evidence="1" id="KW-1133">Transmembrane helix</keyword>
<accession>A0A8J7CGQ5</accession>
<evidence type="ECO:0000256" key="1">
    <source>
        <dbReference type="SAM" id="Phobius"/>
    </source>
</evidence>
<evidence type="ECO:0000313" key="2">
    <source>
        <dbReference type="EMBL" id="MBE3637365.1"/>
    </source>
</evidence>
<dbReference type="AlphaFoldDB" id="A0A8J7CGQ5"/>
<keyword evidence="1" id="KW-0812">Transmembrane</keyword>
<comment type="caution">
    <text evidence="2">The sequence shown here is derived from an EMBL/GenBank/DDBJ whole genome shotgun (WGS) entry which is preliminary data.</text>
</comment>
<dbReference type="RefSeq" id="WP_193179882.1">
    <property type="nucleotide sequence ID" value="NZ_JACVXA010000008.1"/>
</dbReference>
<proteinExistence type="predicted"/>
<organism evidence="2 3">
    <name type="scientific">Mangrovicoccus algicola</name>
    <dbReference type="NCBI Taxonomy" id="2771008"/>
    <lineage>
        <taxon>Bacteria</taxon>
        <taxon>Pseudomonadati</taxon>
        <taxon>Pseudomonadota</taxon>
        <taxon>Alphaproteobacteria</taxon>
        <taxon>Rhodobacterales</taxon>
        <taxon>Paracoccaceae</taxon>
        <taxon>Mangrovicoccus</taxon>
    </lineage>
</organism>